<organism evidence="2 3">
    <name type="scientific">Coprinopsis cinerea (strain Okayama-7 / 130 / ATCC MYA-4618 / FGSC 9003)</name>
    <name type="common">Inky cap fungus</name>
    <name type="synonym">Hormographiella aspergillata</name>
    <dbReference type="NCBI Taxonomy" id="240176"/>
    <lineage>
        <taxon>Eukaryota</taxon>
        <taxon>Fungi</taxon>
        <taxon>Dikarya</taxon>
        <taxon>Basidiomycota</taxon>
        <taxon>Agaricomycotina</taxon>
        <taxon>Agaricomycetes</taxon>
        <taxon>Agaricomycetidae</taxon>
        <taxon>Agaricales</taxon>
        <taxon>Agaricineae</taxon>
        <taxon>Psathyrellaceae</taxon>
        <taxon>Coprinopsis</taxon>
    </lineage>
</organism>
<name>A8NIU9_COPC7</name>
<feature type="compositionally biased region" description="Basic residues" evidence="1">
    <location>
        <begin position="171"/>
        <end position="180"/>
    </location>
</feature>
<dbReference type="Proteomes" id="UP000001861">
    <property type="component" value="Unassembled WGS sequence"/>
</dbReference>
<dbReference type="RefSeq" id="XP_001834078.1">
    <property type="nucleotide sequence ID" value="XM_001834026.1"/>
</dbReference>
<dbReference type="InParanoid" id="A8NIU9"/>
<keyword evidence="3" id="KW-1185">Reference proteome</keyword>
<dbReference type="EMBL" id="AACS02000010">
    <property type="protein sequence ID" value="EAU87770.1"/>
    <property type="molecule type" value="Genomic_DNA"/>
</dbReference>
<accession>A8NIU9</accession>
<sequence length="252" mass="29325">MSLTLSALRSKPIPVQQADFLRVSALWMVPALLADAIEEYIESIYRNYVRRFPRYWPPQTSRRRRRRAKTKLWLKIRSEMQYYYTITCPNSPQPSPPMTWDQYVALDTRLASTQWDEVAEPLLEALNNIPDNERLAYIPAIERPEMDWEDFDYNGAVRANIEQSLRARGITRRSVRNRHRNPADPPPPDRSDDDDVPRYIALASRNSDDDDNWSDTPGPNDGWEVLVLDDLWDLGGGTYDDARGIILLYNDP</sequence>
<dbReference type="AlphaFoldDB" id="A8NIU9"/>
<dbReference type="GeneID" id="6010583"/>
<dbReference type="KEGG" id="cci:CC1G_11048"/>
<gene>
    <name evidence="2" type="ORF">CC1G_11048</name>
</gene>
<proteinExistence type="predicted"/>
<comment type="caution">
    <text evidence="2">The sequence shown here is derived from an EMBL/GenBank/DDBJ whole genome shotgun (WGS) entry which is preliminary data.</text>
</comment>
<reference evidence="2 3" key="1">
    <citation type="journal article" date="2010" name="Proc. Natl. Acad. Sci. U.S.A.">
        <title>Insights into evolution of multicellular fungi from the assembled chromosomes of the mushroom Coprinopsis cinerea (Coprinus cinereus).</title>
        <authorList>
            <person name="Stajich J.E."/>
            <person name="Wilke S.K."/>
            <person name="Ahren D."/>
            <person name="Au C.H."/>
            <person name="Birren B.W."/>
            <person name="Borodovsky M."/>
            <person name="Burns C."/>
            <person name="Canback B."/>
            <person name="Casselton L.A."/>
            <person name="Cheng C.K."/>
            <person name="Deng J."/>
            <person name="Dietrich F.S."/>
            <person name="Fargo D.C."/>
            <person name="Farman M.L."/>
            <person name="Gathman A.C."/>
            <person name="Goldberg J."/>
            <person name="Guigo R."/>
            <person name="Hoegger P.J."/>
            <person name="Hooker J.B."/>
            <person name="Huggins A."/>
            <person name="James T.Y."/>
            <person name="Kamada T."/>
            <person name="Kilaru S."/>
            <person name="Kodira C."/>
            <person name="Kues U."/>
            <person name="Kupfer D."/>
            <person name="Kwan H.S."/>
            <person name="Lomsadze A."/>
            <person name="Li W."/>
            <person name="Lilly W.W."/>
            <person name="Ma L.J."/>
            <person name="Mackey A.J."/>
            <person name="Manning G."/>
            <person name="Martin F."/>
            <person name="Muraguchi H."/>
            <person name="Natvig D.O."/>
            <person name="Palmerini H."/>
            <person name="Ramesh M.A."/>
            <person name="Rehmeyer C.J."/>
            <person name="Roe B.A."/>
            <person name="Shenoy N."/>
            <person name="Stanke M."/>
            <person name="Ter-Hovhannisyan V."/>
            <person name="Tunlid A."/>
            <person name="Velagapudi R."/>
            <person name="Vision T.J."/>
            <person name="Zeng Q."/>
            <person name="Zolan M.E."/>
            <person name="Pukkila P.J."/>
        </authorList>
    </citation>
    <scope>NUCLEOTIDE SEQUENCE [LARGE SCALE GENOMIC DNA]</scope>
    <source>
        <strain evidence="3">Okayama-7 / 130 / ATCC MYA-4618 / FGSC 9003</strain>
    </source>
</reference>
<protein>
    <submittedName>
        <fullName evidence="2">Uncharacterized protein</fullName>
    </submittedName>
</protein>
<dbReference type="VEuPathDB" id="FungiDB:CC1G_11048"/>
<feature type="region of interest" description="Disordered" evidence="1">
    <location>
        <begin position="171"/>
        <end position="196"/>
    </location>
</feature>
<evidence type="ECO:0000256" key="1">
    <source>
        <dbReference type="SAM" id="MobiDB-lite"/>
    </source>
</evidence>
<evidence type="ECO:0000313" key="2">
    <source>
        <dbReference type="EMBL" id="EAU87770.1"/>
    </source>
</evidence>
<evidence type="ECO:0000313" key="3">
    <source>
        <dbReference type="Proteomes" id="UP000001861"/>
    </source>
</evidence>